<proteinExistence type="inferred from homology"/>
<dbReference type="InterPro" id="IPR000705">
    <property type="entry name" value="Galactokinase"/>
</dbReference>
<comment type="caution">
    <text evidence="10">The sequence shown here is derived from an EMBL/GenBank/DDBJ whole genome shotgun (WGS) entry which is preliminary data.</text>
</comment>
<organism evidence="10 11">
    <name type="scientific">Gulosibacter molinativorax</name>
    <dbReference type="NCBI Taxonomy" id="256821"/>
    <lineage>
        <taxon>Bacteria</taxon>
        <taxon>Bacillati</taxon>
        <taxon>Actinomycetota</taxon>
        <taxon>Actinomycetes</taxon>
        <taxon>Micrococcales</taxon>
        <taxon>Microbacteriaceae</taxon>
        <taxon>Gulosibacter</taxon>
    </lineage>
</organism>
<feature type="domain" description="Galactokinase N-terminal" evidence="9">
    <location>
        <begin position="13"/>
        <end position="60"/>
    </location>
</feature>
<dbReference type="PRINTS" id="PR00959">
    <property type="entry name" value="MEVGALKINASE"/>
</dbReference>
<dbReference type="InterPro" id="IPR019539">
    <property type="entry name" value="GalKase_N"/>
</dbReference>
<evidence type="ECO:0000259" key="9">
    <source>
        <dbReference type="Pfam" id="PF10509"/>
    </source>
</evidence>
<keyword evidence="5" id="KW-0067">ATP-binding</keyword>
<dbReference type="InterPro" id="IPR036554">
    <property type="entry name" value="GHMP_kinase_C_sf"/>
</dbReference>
<dbReference type="InterPro" id="IPR013750">
    <property type="entry name" value="GHMP_kinase_C_dom"/>
</dbReference>
<reference evidence="10" key="2">
    <citation type="journal article" date="2022" name="Sci. Rep.">
        <title>In silico prediction of the enzymes involved in the degradation of the herbicide molinate by Gulosibacter molinativorax ON4T.</title>
        <authorList>
            <person name="Lopes A.R."/>
            <person name="Bunin E."/>
            <person name="Viana A.T."/>
            <person name="Froufe H."/>
            <person name="Munoz-Merida A."/>
            <person name="Pinho D."/>
            <person name="Figueiredo J."/>
            <person name="Barroso C."/>
            <person name="Vaz-Moreira I."/>
            <person name="Bellanger X."/>
            <person name="Egas C."/>
            <person name="Nunes O.C."/>
        </authorList>
    </citation>
    <scope>NUCLEOTIDE SEQUENCE</scope>
    <source>
        <strain evidence="10">ON4</strain>
    </source>
</reference>
<dbReference type="SUPFAM" id="SSF55060">
    <property type="entry name" value="GHMP Kinase, C-terminal domain"/>
    <property type="match status" value="1"/>
</dbReference>
<evidence type="ECO:0000313" key="11">
    <source>
        <dbReference type="Proteomes" id="UP001170379"/>
    </source>
</evidence>
<dbReference type="PRINTS" id="PR00473">
    <property type="entry name" value="GALCTOKINASE"/>
</dbReference>
<dbReference type="EMBL" id="PXVD01000002">
    <property type="protein sequence ID" value="MDJ1369982.1"/>
    <property type="molecule type" value="Genomic_DNA"/>
</dbReference>
<keyword evidence="6" id="KW-0119">Carbohydrate metabolism</keyword>
<name>A0ABT7C420_9MICO</name>
<sequence length="395" mass="43153">MFRNTSEVAADGFVATFGSAAEGVWSVPGRVSLMGDHTDLEDGLTFGYAHPARSAVAVSRREDRTVRVVTDLATEHIETTLDEIVPQREHSWRDYPLGTIWAAGKHLLENENVDDSPAPTPTGLDLFVTTDLPIGGGLASSASICGAIAMALNDLWGLGLDRIELAEFGYRVENDFIGASTGMSDHVTVLFSEKGKDVFYDSRGQDVSLIDGPNTADEGLLQLLVETGQVHRNWEGVVIDRHQACTRVAKTLGYQYLREAQPEELDNAAELDETDRRRATYVVSEIQRVLDLVRLVRTEGAAATGHLFNESQRSLREEFEATSERIDLTTELALASGALGARMSGSGFGGSVFVLLPKEHEDQFRNSIDAAYAEYGWDAPKVYQISSSEGPRRDA</sequence>
<dbReference type="PIRSF" id="PIRSF000530">
    <property type="entry name" value="Galactokinase"/>
    <property type="match status" value="1"/>
</dbReference>
<dbReference type="Pfam" id="PF00288">
    <property type="entry name" value="GHMP_kinases_N"/>
    <property type="match status" value="1"/>
</dbReference>
<evidence type="ECO:0000256" key="4">
    <source>
        <dbReference type="ARBA" id="ARBA00022777"/>
    </source>
</evidence>
<dbReference type="SUPFAM" id="SSF54211">
    <property type="entry name" value="Ribosomal protein S5 domain 2-like"/>
    <property type="match status" value="1"/>
</dbReference>
<evidence type="ECO:0000259" key="7">
    <source>
        <dbReference type="Pfam" id="PF00288"/>
    </source>
</evidence>
<accession>A0ABT7C420</accession>
<evidence type="ECO:0000256" key="6">
    <source>
        <dbReference type="ARBA" id="ARBA00023144"/>
    </source>
</evidence>
<evidence type="ECO:0000256" key="1">
    <source>
        <dbReference type="ARBA" id="ARBA00006566"/>
    </source>
</evidence>
<dbReference type="InterPro" id="IPR006204">
    <property type="entry name" value="GHMP_kinase_N_dom"/>
</dbReference>
<dbReference type="InterPro" id="IPR014721">
    <property type="entry name" value="Ribsml_uS5_D2-typ_fold_subgr"/>
</dbReference>
<feature type="domain" description="GHMP kinase N-terminal" evidence="7">
    <location>
        <begin position="106"/>
        <end position="192"/>
    </location>
</feature>
<evidence type="ECO:0000256" key="2">
    <source>
        <dbReference type="ARBA" id="ARBA00022679"/>
    </source>
</evidence>
<protein>
    <submittedName>
        <fullName evidence="10">Galactokinase</fullName>
    </submittedName>
</protein>
<evidence type="ECO:0000256" key="5">
    <source>
        <dbReference type="ARBA" id="ARBA00022840"/>
    </source>
</evidence>
<dbReference type="Pfam" id="PF08544">
    <property type="entry name" value="GHMP_kinases_C"/>
    <property type="match status" value="1"/>
</dbReference>
<evidence type="ECO:0000259" key="8">
    <source>
        <dbReference type="Pfam" id="PF08544"/>
    </source>
</evidence>
<dbReference type="PANTHER" id="PTHR10457:SF7">
    <property type="entry name" value="GALACTOKINASE-RELATED"/>
    <property type="match status" value="1"/>
</dbReference>
<feature type="domain" description="GHMP kinase C-terminal" evidence="8">
    <location>
        <begin position="302"/>
        <end position="373"/>
    </location>
</feature>
<evidence type="ECO:0000256" key="3">
    <source>
        <dbReference type="ARBA" id="ARBA00022741"/>
    </source>
</evidence>
<dbReference type="Proteomes" id="UP001170379">
    <property type="component" value="Unassembled WGS sequence"/>
</dbReference>
<dbReference type="PANTHER" id="PTHR10457">
    <property type="entry name" value="MEVALONATE KINASE/GALACTOKINASE"/>
    <property type="match status" value="1"/>
</dbReference>
<dbReference type="InterPro" id="IPR020568">
    <property type="entry name" value="Ribosomal_Su5_D2-typ_SF"/>
</dbReference>
<dbReference type="RefSeq" id="WP_084147303.1">
    <property type="nucleotide sequence ID" value="NZ_CP028426.1"/>
</dbReference>
<reference evidence="10" key="1">
    <citation type="submission" date="2018-03" db="EMBL/GenBank/DDBJ databases">
        <authorList>
            <person name="Nunes O.C."/>
            <person name="Lopes A.R."/>
            <person name="Froufe H."/>
            <person name="Munoz-Merida A."/>
            <person name="Barroso C."/>
            <person name="Egas C."/>
        </authorList>
    </citation>
    <scope>NUCLEOTIDE SEQUENCE</scope>
    <source>
        <strain evidence="10">ON4</strain>
    </source>
</reference>
<dbReference type="Pfam" id="PF10509">
    <property type="entry name" value="GalKase_gal_bdg"/>
    <property type="match status" value="1"/>
</dbReference>
<comment type="similarity">
    <text evidence="1">Belongs to the GHMP kinase family. GalK subfamily.</text>
</comment>
<gene>
    <name evidence="10" type="ORF">C7K25_01120</name>
</gene>
<keyword evidence="11" id="KW-1185">Reference proteome</keyword>
<keyword evidence="6" id="KW-0299">Galactose metabolism</keyword>
<dbReference type="InterPro" id="IPR006206">
    <property type="entry name" value="Mevalonate/galactokinase"/>
</dbReference>
<evidence type="ECO:0000313" key="10">
    <source>
        <dbReference type="EMBL" id="MDJ1369982.1"/>
    </source>
</evidence>
<dbReference type="Gene3D" id="3.30.70.890">
    <property type="entry name" value="GHMP kinase, C-terminal domain"/>
    <property type="match status" value="1"/>
</dbReference>
<dbReference type="Gene3D" id="3.30.230.10">
    <property type="match status" value="1"/>
</dbReference>
<keyword evidence="2" id="KW-0808">Transferase</keyword>
<keyword evidence="4" id="KW-0418">Kinase</keyword>
<keyword evidence="3" id="KW-0547">Nucleotide-binding</keyword>